<dbReference type="SUPFAM" id="SSF51120">
    <property type="entry name" value="beta-Roll"/>
    <property type="match status" value="2"/>
</dbReference>
<protein>
    <recommendedName>
        <fullName evidence="6">Hemolysin expression modulating protein</fullName>
    </recommendedName>
</protein>
<keyword evidence="5" id="KW-1185">Reference proteome</keyword>
<proteinExistence type="predicted"/>
<dbReference type="PRINTS" id="PR00313">
    <property type="entry name" value="CABNDNGRPT"/>
</dbReference>
<dbReference type="PANTHER" id="PTHR38340:SF1">
    <property type="entry name" value="S-LAYER PROTEIN"/>
    <property type="match status" value="1"/>
</dbReference>
<evidence type="ECO:0000313" key="5">
    <source>
        <dbReference type="Proteomes" id="UP000321523"/>
    </source>
</evidence>
<dbReference type="Proteomes" id="UP000321523">
    <property type="component" value="Unassembled WGS sequence"/>
</dbReference>
<dbReference type="InterPro" id="IPR011049">
    <property type="entry name" value="Serralysin-like_metalloprot_C"/>
</dbReference>
<dbReference type="Gene3D" id="2.150.10.10">
    <property type="entry name" value="Serralysin-like metalloprotease, C-terminal"/>
    <property type="match status" value="2"/>
</dbReference>
<dbReference type="RefSeq" id="WP_052832417.1">
    <property type="nucleotide sequence ID" value="NZ_BJYZ01000036.1"/>
</dbReference>
<dbReference type="PANTHER" id="PTHR38340">
    <property type="entry name" value="S-LAYER PROTEIN"/>
    <property type="match status" value="1"/>
</dbReference>
<dbReference type="Pfam" id="PF00353">
    <property type="entry name" value="HemolysinCabind"/>
    <property type="match status" value="5"/>
</dbReference>
<reference evidence="4 5" key="1">
    <citation type="submission" date="2019-07" db="EMBL/GenBank/DDBJ databases">
        <title>Whole genome shotgun sequence of Skermanella aerolata NBRC 106429.</title>
        <authorList>
            <person name="Hosoyama A."/>
            <person name="Uohara A."/>
            <person name="Ohji S."/>
            <person name="Ichikawa N."/>
        </authorList>
    </citation>
    <scope>NUCLEOTIDE SEQUENCE [LARGE SCALE GENOMIC DNA]</scope>
    <source>
        <strain evidence="4 5">NBRC 106429</strain>
    </source>
</reference>
<keyword evidence="2" id="KW-0964">Secreted</keyword>
<dbReference type="InterPro" id="IPR050557">
    <property type="entry name" value="RTX_toxin/Mannuronan_C5-epim"/>
</dbReference>
<evidence type="ECO:0000256" key="1">
    <source>
        <dbReference type="ARBA" id="ARBA00004613"/>
    </source>
</evidence>
<dbReference type="InterPro" id="IPR018511">
    <property type="entry name" value="Hemolysin-typ_Ca-bd_CS"/>
</dbReference>
<comment type="caution">
    <text evidence="4">The sequence shown here is derived from an EMBL/GenBank/DDBJ whole genome shotgun (WGS) entry which is preliminary data.</text>
</comment>
<dbReference type="PROSITE" id="PS00330">
    <property type="entry name" value="HEMOLYSIN_CALCIUM"/>
    <property type="match status" value="3"/>
</dbReference>
<evidence type="ECO:0000256" key="2">
    <source>
        <dbReference type="ARBA" id="ARBA00022525"/>
    </source>
</evidence>
<dbReference type="AlphaFoldDB" id="A0A512E0E5"/>
<sequence length="369" mass="38596">MATINGNDNANTINGTAYADTIYGKGGSDDIYSKGGNDYIDLGAGADLVLAGDGADRVLGGTGDDIIRGDAGNDTLSGGAGNDSINGGIGDDRLWGDEGVDQIHGGDGNDTIEGNGKDQDYLHGENGNDTIKVSEYDNAFGGSGNDTFNTATLPGGTYYSGLHNLISGGTGFDTVTITNNVAGSLTFAHSSEVGTVDPQNDMGWNYGQIATIDSIERIQFAGTQPGEYRGYYNTAPVEVIGSNQADRFQGGVFNDTFKGGNGDDRLYGGKGGTNILTGGAGKDWFALLSDSDGIVTVTDFKKGEDHLFLDSWVDSIQEINGSTVIVMDDMNTSGSATMKLVGVTGIKYGFDYEINDDHSAFTHPWTYWG</sequence>
<dbReference type="InterPro" id="IPR001343">
    <property type="entry name" value="Hemolysn_Ca-bd"/>
</dbReference>
<evidence type="ECO:0000256" key="3">
    <source>
        <dbReference type="SAM" id="MobiDB-lite"/>
    </source>
</evidence>
<gene>
    <name evidence="4" type="ORF">SAE02_62970</name>
</gene>
<comment type="subcellular location">
    <subcellularLocation>
        <location evidence="1">Secreted</location>
    </subcellularLocation>
</comment>
<organism evidence="4 5">
    <name type="scientific">Skermanella aerolata</name>
    <dbReference type="NCBI Taxonomy" id="393310"/>
    <lineage>
        <taxon>Bacteria</taxon>
        <taxon>Pseudomonadati</taxon>
        <taxon>Pseudomonadota</taxon>
        <taxon>Alphaproteobacteria</taxon>
        <taxon>Rhodospirillales</taxon>
        <taxon>Azospirillaceae</taxon>
        <taxon>Skermanella</taxon>
    </lineage>
</organism>
<name>A0A512E0E5_9PROT</name>
<accession>A0A512E0E5</accession>
<dbReference type="GO" id="GO:0005576">
    <property type="term" value="C:extracellular region"/>
    <property type="evidence" value="ECO:0007669"/>
    <property type="project" value="UniProtKB-SubCell"/>
</dbReference>
<evidence type="ECO:0000313" key="4">
    <source>
        <dbReference type="EMBL" id="GEO42149.1"/>
    </source>
</evidence>
<feature type="region of interest" description="Disordered" evidence="3">
    <location>
        <begin position="70"/>
        <end position="128"/>
    </location>
</feature>
<dbReference type="EMBL" id="BJYZ01000036">
    <property type="protein sequence ID" value="GEO42149.1"/>
    <property type="molecule type" value="Genomic_DNA"/>
</dbReference>
<dbReference type="GO" id="GO:0005509">
    <property type="term" value="F:calcium ion binding"/>
    <property type="evidence" value="ECO:0007669"/>
    <property type="project" value="InterPro"/>
</dbReference>
<evidence type="ECO:0008006" key="6">
    <source>
        <dbReference type="Google" id="ProtNLM"/>
    </source>
</evidence>